<feature type="region of interest" description="Disordered" evidence="1">
    <location>
        <begin position="162"/>
        <end position="219"/>
    </location>
</feature>
<protein>
    <submittedName>
        <fullName evidence="3">Uncharacterized protein</fullName>
    </submittedName>
</protein>
<feature type="compositionally biased region" description="Polar residues" evidence="1">
    <location>
        <begin position="162"/>
        <end position="195"/>
    </location>
</feature>
<dbReference type="EMBL" id="JAPFCC010000001">
    <property type="protein sequence ID" value="MCW7554061.1"/>
    <property type="molecule type" value="Genomic_DNA"/>
</dbReference>
<feature type="signal peptide" evidence="2">
    <location>
        <begin position="1"/>
        <end position="30"/>
    </location>
</feature>
<gene>
    <name evidence="3" type="ORF">NX722_15840</name>
</gene>
<name>A0ABT3MXE9_9GAMM</name>
<keyword evidence="4" id="KW-1185">Reference proteome</keyword>
<reference evidence="3 4" key="1">
    <citation type="submission" date="2022-10" db="EMBL/GenBank/DDBJ databases">
        <title>High-quality genome sequences of two octocoral-associated bacteria, Endozoicomonas euniceicola EF212 and Endozoicomonas gorgoniicola PS125.</title>
        <authorList>
            <person name="Chiou Y.-J."/>
            <person name="Chen Y.-H."/>
        </authorList>
    </citation>
    <scope>NUCLEOTIDE SEQUENCE [LARGE SCALE GENOMIC DNA]</scope>
    <source>
        <strain evidence="3 4">PS125</strain>
    </source>
</reference>
<evidence type="ECO:0000256" key="2">
    <source>
        <dbReference type="SAM" id="SignalP"/>
    </source>
</evidence>
<organism evidence="3 4">
    <name type="scientific">Endozoicomonas gorgoniicola</name>
    <dbReference type="NCBI Taxonomy" id="1234144"/>
    <lineage>
        <taxon>Bacteria</taxon>
        <taxon>Pseudomonadati</taxon>
        <taxon>Pseudomonadota</taxon>
        <taxon>Gammaproteobacteria</taxon>
        <taxon>Oceanospirillales</taxon>
        <taxon>Endozoicomonadaceae</taxon>
        <taxon>Endozoicomonas</taxon>
    </lineage>
</organism>
<evidence type="ECO:0000313" key="3">
    <source>
        <dbReference type="EMBL" id="MCW7554061.1"/>
    </source>
</evidence>
<evidence type="ECO:0000256" key="1">
    <source>
        <dbReference type="SAM" id="MobiDB-lite"/>
    </source>
</evidence>
<accession>A0ABT3MXE9</accession>
<feature type="chain" id="PRO_5047333407" evidence="2">
    <location>
        <begin position="31"/>
        <end position="520"/>
    </location>
</feature>
<dbReference type="Proteomes" id="UP001209854">
    <property type="component" value="Unassembled WGS sequence"/>
</dbReference>
<dbReference type="RefSeq" id="WP_262563797.1">
    <property type="nucleotide sequence ID" value="NZ_JAPFCC010000001.1"/>
</dbReference>
<comment type="caution">
    <text evidence="3">The sequence shown here is derived from an EMBL/GenBank/DDBJ whole genome shotgun (WGS) entry which is preliminary data.</text>
</comment>
<sequence>MNTRKHDLTLKRIFRFVCCLFFATTTELNADTLLMGRSAYFPNNPSSLSFEPQTYDKMHSMAVLPNKFDRTLFEETTLKEIVTASKTTLPYKDEIVELAKKIIVIAIFGRKELIETGESLSEPIENEAYAIIQDADPEFSSYSYSGSTDFMLVALPIEDGKSQTGETAQTSQTGETAQTSQTGETAQTSQSGETAQNKKKPKLRIAIPNTSDARHRRLTSQLSRESKFVRLWLRRELPFENNLPKKLLLREQFKFNRIDNSGHRLTVIAETPEHVKYVIKVTDTSNEDYKIFYGIDPALITFKQAILDALASKQFEEAFKKNFPQYEDQVIFPSTRTAIVSVRDFLENLPDALKTNVNPMISLFEKSLYNNYDSEIFMFVIIQEFIPSLRELNEDDFKRHENLIKELAKLIKDIKEETGQNLLINSDGKIVLIDVELDQIDWYAREQMGELKQDRDAMIEALRTFDDLRYTELDKKSYTELQKSLSQGQLDSSDSGIFSYKSPDEVLEEIYSSDDDVFEP</sequence>
<proteinExistence type="predicted"/>
<evidence type="ECO:0000313" key="4">
    <source>
        <dbReference type="Proteomes" id="UP001209854"/>
    </source>
</evidence>
<keyword evidence="2" id="KW-0732">Signal</keyword>